<dbReference type="EMBL" id="CP000806">
    <property type="protein sequence ID" value="ACB51352.1"/>
    <property type="molecule type" value="Genomic_DNA"/>
</dbReference>
<accession>B1X1C3</accession>
<evidence type="ECO:0000313" key="1">
    <source>
        <dbReference type="EMBL" id="ACB51352.1"/>
    </source>
</evidence>
<proteinExistence type="predicted"/>
<organism evidence="1 2">
    <name type="scientific">Crocosphaera subtropica (strain ATCC 51142 / BH68)</name>
    <name type="common">Cyanothece sp. (strain ATCC 51142)</name>
    <dbReference type="NCBI Taxonomy" id="43989"/>
    <lineage>
        <taxon>Bacteria</taxon>
        <taxon>Bacillati</taxon>
        <taxon>Cyanobacteriota</taxon>
        <taxon>Cyanophyceae</taxon>
        <taxon>Oscillatoriophycideae</taxon>
        <taxon>Chroococcales</taxon>
        <taxon>Aphanothecaceae</taxon>
        <taxon>Crocosphaera</taxon>
        <taxon>Crocosphaera subtropica</taxon>
    </lineage>
</organism>
<dbReference type="RefSeq" id="WP_009545806.1">
    <property type="nucleotide sequence ID" value="NC_010546.1"/>
</dbReference>
<protein>
    <submittedName>
        <fullName evidence="1">Uncharacterized protein</fullName>
    </submittedName>
</protein>
<dbReference type="Proteomes" id="UP000001203">
    <property type="component" value="Chromosome circular"/>
</dbReference>
<reference evidence="1 2" key="1">
    <citation type="journal article" date="2008" name="Proc. Natl. Acad. Sci. U.S.A.">
        <title>The genome of Cyanothece 51142, a unicellular diazotrophic cyanobacterium important in the marine nitrogen cycle.</title>
        <authorList>
            <person name="Welsh E.A."/>
            <person name="Liberton M."/>
            <person name="Stoeckel J."/>
            <person name="Loh T."/>
            <person name="Elvitigala T."/>
            <person name="Wang C."/>
            <person name="Wollam A."/>
            <person name="Fulton R.S."/>
            <person name="Clifton S.W."/>
            <person name="Jacobs J.M."/>
            <person name="Aurora R."/>
            <person name="Ghosh B.K."/>
            <person name="Sherman L.A."/>
            <person name="Smith R.D."/>
            <person name="Wilson R.K."/>
            <person name="Pakrasi H.B."/>
        </authorList>
    </citation>
    <scope>NUCLEOTIDE SEQUENCE [LARGE SCALE GENOMIC DNA]</scope>
    <source>
        <strain evidence="2">ATCC 51142 / BH68</strain>
    </source>
</reference>
<dbReference type="KEGG" id="cyt:cce_2002"/>
<dbReference type="AlphaFoldDB" id="B1X1C3"/>
<gene>
    <name evidence="1" type="ordered locus">cce_2002</name>
</gene>
<evidence type="ECO:0000313" key="2">
    <source>
        <dbReference type="Proteomes" id="UP000001203"/>
    </source>
</evidence>
<dbReference type="HOGENOM" id="CLU_3182707_0_0_3"/>
<sequence length="46" mass="5365">MIIYQETELRFKPSFLGSETYTTLHNPYPVTIDMSDKDSEKPIINT</sequence>
<keyword evidence="2" id="KW-1185">Reference proteome</keyword>
<name>B1X1C3_CROS5</name>